<dbReference type="FunFam" id="1.20.1250.20:FF:000011">
    <property type="entry name" value="MFS multidrug transporter, putative"/>
    <property type="match status" value="1"/>
</dbReference>
<feature type="transmembrane region" description="Helical" evidence="6">
    <location>
        <begin position="196"/>
        <end position="218"/>
    </location>
</feature>
<evidence type="ECO:0000256" key="1">
    <source>
        <dbReference type="ARBA" id="ARBA00004141"/>
    </source>
</evidence>
<dbReference type="Proteomes" id="UP001150266">
    <property type="component" value="Unassembled WGS sequence"/>
</dbReference>
<keyword evidence="2 6" id="KW-0812">Transmembrane</keyword>
<dbReference type="GO" id="GO:1990961">
    <property type="term" value="P:xenobiotic detoxification by transmembrane export across the plasma membrane"/>
    <property type="evidence" value="ECO:0007669"/>
    <property type="project" value="TreeGrafter"/>
</dbReference>
<proteinExistence type="predicted"/>
<dbReference type="PANTHER" id="PTHR23502">
    <property type="entry name" value="MAJOR FACILITATOR SUPERFAMILY"/>
    <property type="match status" value="1"/>
</dbReference>
<dbReference type="PANTHER" id="PTHR23502:SF23">
    <property type="entry name" value="FLUCONAZOLE RESISTANCE PROTEIN 1"/>
    <property type="match status" value="1"/>
</dbReference>
<accession>A0A9W9DJP9</accession>
<dbReference type="InterPro" id="IPR036259">
    <property type="entry name" value="MFS_trans_sf"/>
</dbReference>
<feature type="transmembrane region" description="Helical" evidence="6">
    <location>
        <begin position="109"/>
        <end position="132"/>
    </location>
</feature>
<organism evidence="7 8">
    <name type="scientific">Lentinula aciculospora</name>
    <dbReference type="NCBI Taxonomy" id="153920"/>
    <lineage>
        <taxon>Eukaryota</taxon>
        <taxon>Fungi</taxon>
        <taxon>Dikarya</taxon>
        <taxon>Basidiomycota</taxon>
        <taxon>Agaricomycotina</taxon>
        <taxon>Agaricomycetes</taxon>
        <taxon>Agaricomycetidae</taxon>
        <taxon>Agaricales</taxon>
        <taxon>Marasmiineae</taxon>
        <taxon>Omphalotaceae</taxon>
        <taxon>Lentinula</taxon>
    </lineage>
</organism>
<protein>
    <submittedName>
        <fullName evidence="7">Major facilitator superfamily domain-containing protein</fullName>
    </submittedName>
</protein>
<dbReference type="OrthoDB" id="3357846at2759"/>
<keyword evidence="4 6" id="KW-0472">Membrane</keyword>
<feature type="transmembrane region" description="Helical" evidence="6">
    <location>
        <begin position="511"/>
        <end position="531"/>
    </location>
</feature>
<name>A0A9W9DJP9_9AGAR</name>
<sequence length="548" mass="60453">MADLFRDTAAGQIVRYLSRGRLLPYLEDSPDFSEVVCEKSPHTKKFTFQVVISDQQSSMEPSDSQERTLFGDNQSPPQTLNEENDPNLVSWYGPDDPENPLNWSTPKKFFVTGALSFMTFSVYVGSNFTAYFHTNLTVATLGLTLFVFGYGIGPMFLSSLTEIPQIGRSPPYLVSLGIFFILQIPTVLATNVPGFLILRFLGGFWGSPPLATGGASIGDIFPPSTRAYAIGAWGTVSICGPVLGPLIGGFASGALGWRWSLWPLLFLCGGTWLFLMFALPETSAGNILYKRRLRLVRLRQRRGIEGAAQMTVGEVLKATLIRPFQLMIMEPIVLSLNLYMALLYAILYCWFESIPIVFGDVYHFTLGLQGTSFIGILIGAIVVYAVHCVYMKKVVAPAFEEGAAKAHTLEDRLVGACFGCWWIPICLFWFGWTSTASVHWIVPIVGSSLFNLGMFLVYTAICNYLPDAYPVYAASVLAGNGLLRAVVGGAFPLFARAMFVNLQKNGPKAFPVAWGMACLAAAMIPIPFVLYKYGKWIRHHSKYALHDD</sequence>
<gene>
    <name evidence="7" type="ORF">J3R30DRAFT_3659291</name>
</gene>
<feature type="transmembrane region" description="Helical" evidence="6">
    <location>
        <begin position="438"/>
        <end position="459"/>
    </location>
</feature>
<evidence type="ECO:0000313" key="7">
    <source>
        <dbReference type="EMBL" id="KAJ4473819.1"/>
    </source>
</evidence>
<dbReference type="Pfam" id="PF07690">
    <property type="entry name" value="MFS_1"/>
    <property type="match status" value="1"/>
</dbReference>
<evidence type="ECO:0000313" key="8">
    <source>
        <dbReference type="Proteomes" id="UP001150266"/>
    </source>
</evidence>
<feature type="transmembrane region" description="Helical" evidence="6">
    <location>
        <begin position="371"/>
        <end position="391"/>
    </location>
</feature>
<evidence type="ECO:0000256" key="2">
    <source>
        <dbReference type="ARBA" id="ARBA00022692"/>
    </source>
</evidence>
<evidence type="ECO:0000256" key="6">
    <source>
        <dbReference type="SAM" id="Phobius"/>
    </source>
</evidence>
<feature type="transmembrane region" description="Helical" evidence="6">
    <location>
        <begin position="332"/>
        <end position="351"/>
    </location>
</feature>
<feature type="transmembrane region" description="Helical" evidence="6">
    <location>
        <begin position="138"/>
        <end position="160"/>
    </location>
</feature>
<feature type="transmembrane region" description="Helical" evidence="6">
    <location>
        <begin position="412"/>
        <end position="432"/>
    </location>
</feature>
<keyword evidence="8" id="KW-1185">Reference proteome</keyword>
<dbReference type="CDD" id="cd17323">
    <property type="entry name" value="MFS_Tpo1_MDR_like"/>
    <property type="match status" value="1"/>
</dbReference>
<evidence type="ECO:0000256" key="4">
    <source>
        <dbReference type="ARBA" id="ARBA00023136"/>
    </source>
</evidence>
<feature type="compositionally biased region" description="Polar residues" evidence="5">
    <location>
        <begin position="71"/>
        <end position="81"/>
    </location>
</feature>
<evidence type="ECO:0000256" key="3">
    <source>
        <dbReference type="ARBA" id="ARBA00022989"/>
    </source>
</evidence>
<dbReference type="GO" id="GO:0005886">
    <property type="term" value="C:plasma membrane"/>
    <property type="evidence" value="ECO:0007669"/>
    <property type="project" value="TreeGrafter"/>
</dbReference>
<dbReference type="SUPFAM" id="SSF103473">
    <property type="entry name" value="MFS general substrate transporter"/>
    <property type="match status" value="1"/>
</dbReference>
<dbReference type="Gene3D" id="1.20.1250.20">
    <property type="entry name" value="MFS general substrate transporter like domains"/>
    <property type="match status" value="1"/>
</dbReference>
<dbReference type="InterPro" id="IPR011701">
    <property type="entry name" value="MFS"/>
</dbReference>
<keyword evidence="3 6" id="KW-1133">Transmembrane helix</keyword>
<feature type="region of interest" description="Disordered" evidence="5">
    <location>
        <begin position="55"/>
        <end position="85"/>
    </location>
</feature>
<feature type="transmembrane region" description="Helical" evidence="6">
    <location>
        <begin position="471"/>
        <end position="491"/>
    </location>
</feature>
<comment type="caution">
    <text evidence="7">The sequence shown here is derived from an EMBL/GenBank/DDBJ whole genome shotgun (WGS) entry which is preliminary data.</text>
</comment>
<reference evidence="7" key="1">
    <citation type="submission" date="2022-08" db="EMBL/GenBank/DDBJ databases">
        <title>A Global Phylogenomic Analysis of the Shiitake Genus Lentinula.</title>
        <authorList>
            <consortium name="DOE Joint Genome Institute"/>
            <person name="Sierra-Patev S."/>
            <person name="Min B."/>
            <person name="Naranjo-Ortiz M."/>
            <person name="Looney B."/>
            <person name="Konkel Z."/>
            <person name="Slot J.C."/>
            <person name="Sakamoto Y."/>
            <person name="Steenwyk J.L."/>
            <person name="Rokas A."/>
            <person name="Carro J."/>
            <person name="Camarero S."/>
            <person name="Ferreira P."/>
            <person name="Molpeceres G."/>
            <person name="Ruiz-Duenas F.J."/>
            <person name="Serrano A."/>
            <person name="Henrissat B."/>
            <person name="Drula E."/>
            <person name="Hughes K.W."/>
            <person name="Mata J.L."/>
            <person name="Ishikawa N.K."/>
            <person name="Vargas-Isla R."/>
            <person name="Ushijima S."/>
            <person name="Smith C.A."/>
            <person name="Ahrendt S."/>
            <person name="Andreopoulos W."/>
            <person name="He G."/>
            <person name="Labutti K."/>
            <person name="Lipzen A."/>
            <person name="Ng V."/>
            <person name="Riley R."/>
            <person name="Sandor L."/>
            <person name="Barry K."/>
            <person name="Martinez A.T."/>
            <person name="Xiao Y."/>
            <person name="Gibbons J.G."/>
            <person name="Terashima K."/>
            <person name="Grigoriev I.V."/>
            <person name="Hibbett D.S."/>
        </authorList>
    </citation>
    <scope>NUCLEOTIDE SEQUENCE</scope>
    <source>
        <strain evidence="7">JLM2183</strain>
    </source>
</reference>
<feature type="transmembrane region" description="Helical" evidence="6">
    <location>
        <begin position="230"/>
        <end position="255"/>
    </location>
</feature>
<evidence type="ECO:0000256" key="5">
    <source>
        <dbReference type="SAM" id="MobiDB-lite"/>
    </source>
</evidence>
<dbReference type="GO" id="GO:0015244">
    <property type="term" value="F:fluconazole transmembrane transporter activity"/>
    <property type="evidence" value="ECO:0007669"/>
    <property type="project" value="TreeGrafter"/>
</dbReference>
<dbReference type="EMBL" id="JAOTPV010000017">
    <property type="protein sequence ID" value="KAJ4473819.1"/>
    <property type="molecule type" value="Genomic_DNA"/>
</dbReference>
<feature type="transmembrane region" description="Helical" evidence="6">
    <location>
        <begin position="172"/>
        <end position="190"/>
    </location>
</feature>
<feature type="transmembrane region" description="Helical" evidence="6">
    <location>
        <begin position="261"/>
        <end position="289"/>
    </location>
</feature>
<dbReference type="AlphaFoldDB" id="A0A9W9DJP9"/>
<comment type="subcellular location">
    <subcellularLocation>
        <location evidence="1">Membrane</location>
        <topology evidence="1">Multi-pass membrane protein</topology>
    </subcellularLocation>
</comment>